<gene>
    <name evidence="2" type="ORF">I4W93_006105</name>
</gene>
<sequence>MKYTAVVFGLSCLLFTVNTQADTLLGVYAGVDGWQASTDGSFSDTSQLQQFSFKDKTQAAYFVALEHPIPLLPNIKIQHNKLQSAGATVLETSFSFAGEDFNAGTTLGNQLDLSNTDYVLYYEMFDNDLVSFDLGVNAKYIKGNISVSDAANNLLQASQDASTLIPMLYSAAAVGLPLTGLDVFAQGSYVSYQGSQIYDVQAGVAYALLDNLAINMRLKLGYRVVNLRLDDIDNLYTNVDFKGLFAGVELHF</sequence>
<evidence type="ECO:0000256" key="1">
    <source>
        <dbReference type="SAM" id="SignalP"/>
    </source>
</evidence>
<dbReference type="EMBL" id="JAERPS020000002">
    <property type="protein sequence ID" value="MBZ9611164.1"/>
    <property type="molecule type" value="Genomic_DNA"/>
</dbReference>
<proteinExistence type="predicted"/>
<keyword evidence="3" id="KW-1185">Reference proteome</keyword>
<dbReference type="InterPro" id="IPR026387">
    <property type="entry name" value="OMP_w_GlyGly"/>
</dbReference>
<organism evidence="2 3">
    <name type="scientific">Rheinheimera maricola</name>
    <dbReference type="NCBI Taxonomy" id="2793282"/>
    <lineage>
        <taxon>Bacteria</taxon>
        <taxon>Pseudomonadati</taxon>
        <taxon>Pseudomonadota</taxon>
        <taxon>Gammaproteobacteria</taxon>
        <taxon>Chromatiales</taxon>
        <taxon>Chromatiaceae</taxon>
        <taxon>Rheinheimera</taxon>
    </lineage>
</organism>
<evidence type="ECO:0000313" key="3">
    <source>
        <dbReference type="Proteomes" id="UP000663814"/>
    </source>
</evidence>
<dbReference type="RefSeq" id="WP_205309352.1">
    <property type="nucleotide sequence ID" value="NZ_JAERPS020000002.1"/>
</dbReference>
<accession>A0ABS7X6J4</accession>
<dbReference type="NCBIfam" id="TIGR04219">
    <property type="entry name" value="OMP_w_GlyGly"/>
    <property type="match status" value="1"/>
</dbReference>
<protein>
    <submittedName>
        <fullName evidence="2">TIGR04219 family outer membrane beta-barrel protein</fullName>
    </submittedName>
</protein>
<name>A0ABS7X6J4_9GAMM</name>
<feature type="chain" id="PRO_5045404229" evidence="1">
    <location>
        <begin position="22"/>
        <end position="252"/>
    </location>
</feature>
<reference evidence="2 3" key="1">
    <citation type="submission" date="2021-08" db="EMBL/GenBank/DDBJ databases">
        <title>Rheinheimera aquimaris sp. nov., isolated from seawater of the East Sea in Korea.</title>
        <authorList>
            <person name="Kim K.H."/>
            <person name="Wenting R."/>
            <person name="Kim K.R."/>
            <person name="Jeon C.O."/>
        </authorList>
    </citation>
    <scope>NUCLEOTIDE SEQUENCE [LARGE SCALE GENOMIC DNA]</scope>
    <source>
        <strain evidence="2 3">MA-13</strain>
    </source>
</reference>
<feature type="signal peptide" evidence="1">
    <location>
        <begin position="1"/>
        <end position="21"/>
    </location>
</feature>
<dbReference type="Proteomes" id="UP000663814">
    <property type="component" value="Unassembled WGS sequence"/>
</dbReference>
<comment type="caution">
    <text evidence="2">The sequence shown here is derived from an EMBL/GenBank/DDBJ whole genome shotgun (WGS) entry which is preliminary data.</text>
</comment>
<keyword evidence="1" id="KW-0732">Signal</keyword>
<evidence type="ECO:0000313" key="2">
    <source>
        <dbReference type="EMBL" id="MBZ9611164.1"/>
    </source>
</evidence>